<dbReference type="Proteomes" id="UP000231501">
    <property type="component" value="Unassembled WGS sequence"/>
</dbReference>
<accession>A0A2G9C733</accession>
<dbReference type="AlphaFoldDB" id="A0A2G9C733"/>
<comment type="caution">
    <text evidence="1">The sequence shown here is derived from an EMBL/GenBank/DDBJ whole genome shotgun (WGS) entry which is preliminary data.</text>
</comment>
<feature type="non-terminal residue" evidence="1">
    <location>
        <position position="1"/>
    </location>
</feature>
<evidence type="ECO:0000313" key="2">
    <source>
        <dbReference type="Proteomes" id="UP000231501"/>
    </source>
</evidence>
<reference evidence="1 2" key="1">
    <citation type="submission" date="2017-11" db="EMBL/GenBank/DDBJ databases">
        <title>Draft genome sequence of Mitsuaria sp. HWN-4.</title>
        <authorList>
            <person name="Gundlapally S.R."/>
        </authorList>
    </citation>
    <scope>NUCLEOTIDE SEQUENCE [LARGE SCALE GENOMIC DNA]</scope>
    <source>
        <strain evidence="1 2">HWN-4</strain>
    </source>
</reference>
<dbReference type="RefSeq" id="WP_158238806.1">
    <property type="nucleotide sequence ID" value="NZ_PEOG01000042.1"/>
</dbReference>
<sequence length="265" mass="27990">AGAAPAPRLAPLPAGADGRVDLGALLRAPLSELRTSLLTALRHRSEGGWLYARALARHCSMLEMVEMREGLAPAAFQPPVDLNQPGAQRALALRDQLAAGCSQLQPDELREAINVPPGAIDPLIAAMDQPARPGSAQARERLATILSRPDPLMLAELGPSLLARDGEAIVFDGKRIDGEERQLLEAAALLLPCSLGLVCDGQDAAVWGPCLADGLCGTATREDAVMASVEAGEHPERRAAVLAWVERLRAAVVARDVDRFLKPPA</sequence>
<evidence type="ECO:0000313" key="1">
    <source>
        <dbReference type="EMBL" id="PIM52228.1"/>
    </source>
</evidence>
<dbReference type="OrthoDB" id="8912560at2"/>
<protein>
    <submittedName>
        <fullName evidence="1">Uncharacterized protein</fullName>
    </submittedName>
</protein>
<keyword evidence="2" id="KW-1185">Reference proteome</keyword>
<proteinExistence type="predicted"/>
<dbReference type="EMBL" id="PEOG01000042">
    <property type="protein sequence ID" value="PIM52228.1"/>
    <property type="molecule type" value="Genomic_DNA"/>
</dbReference>
<organism evidence="1 2">
    <name type="scientific">Roseateles chitinivorans</name>
    <dbReference type="NCBI Taxonomy" id="2917965"/>
    <lineage>
        <taxon>Bacteria</taxon>
        <taxon>Pseudomonadati</taxon>
        <taxon>Pseudomonadota</taxon>
        <taxon>Betaproteobacteria</taxon>
        <taxon>Burkholderiales</taxon>
        <taxon>Sphaerotilaceae</taxon>
        <taxon>Roseateles</taxon>
    </lineage>
</organism>
<name>A0A2G9C733_9BURK</name>
<gene>
    <name evidence="1" type="ORF">CS062_15560</name>
</gene>